<comment type="caution">
    <text evidence="4">The sequence shown here is derived from an EMBL/GenBank/DDBJ whole genome shotgun (WGS) entry which is preliminary data.</text>
</comment>
<dbReference type="SUPFAM" id="SSF159871">
    <property type="entry name" value="YdgH-like"/>
    <property type="match status" value="1"/>
</dbReference>
<protein>
    <submittedName>
        <fullName evidence="4">Bioflm peroxide resistance protein BsmA</fullName>
    </submittedName>
</protein>
<accession>A0A1V2R4W9</accession>
<dbReference type="PROSITE" id="PS51257">
    <property type="entry name" value="PROKAR_LIPOPROTEIN"/>
    <property type="match status" value="1"/>
</dbReference>
<evidence type="ECO:0000256" key="1">
    <source>
        <dbReference type="ARBA" id="ARBA00022729"/>
    </source>
</evidence>
<dbReference type="RefSeq" id="WP_039361337.1">
    <property type="nucleotide sequence ID" value="NZ_JRMH01000001.1"/>
</dbReference>
<dbReference type="InterPro" id="IPR010854">
    <property type="entry name" value="YdgH/BhsA/McbA-like_dom"/>
</dbReference>
<dbReference type="EMBL" id="MPUJ01000005">
    <property type="protein sequence ID" value="ONK06655.1"/>
    <property type="molecule type" value="Genomic_DNA"/>
</dbReference>
<evidence type="ECO:0000313" key="4">
    <source>
        <dbReference type="EMBL" id="ONK06655.1"/>
    </source>
</evidence>
<reference evidence="5" key="1">
    <citation type="submission" date="2016-11" db="EMBL/GenBank/DDBJ databases">
        <authorList>
            <person name="Panda P."/>
            <person name="Visnovsky S."/>
            <person name="Pitman A."/>
        </authorList>
    </citation>
    <scope>NUCLEOTIDE SEQUENCE [LARGE SCALE GENOMIC DNA]</scope>
    <source>
        <strain evidence="5">ICMP 9972</strain>
    </source>
</reference>
<dbReference type="NCBIfam" id="NF011433">
    <property type="entry name" value="PRK14864.1"/>
    <property type="match status" value="1"/>
</dbReference>
<dbReference type="Gene3D" id="3.30.1660.10">
    <property type="entry name" value="Flavin-binding protein dodecin"/>
    <property type="match status" value="1"/>
</dbReference>
<keyword evidence="1 2" id="KW-0732">Signal</keyword>
<proteinExistence type="predicted"/>
<feature type="signal peptide" evidence="2">
    <location>
        <begin position="1"/>
        <end position="21"/>
    </location>
</feature>
<evidence type="ECO:0000259" key="3">
    <source>
        <dbReference type="Pfam" id="PF07338"/>
    </source>
</evidence>
<dbReference type="Proteomes" id="UP000189286">
    <property type="component" value="Unassembled WGS sequence"/>
</dbReference>
<feature type="chain" id="PRO_5010737704" evidence="2">
    <location>
        <begin position="22"/>
        <end position="102"/>
    </location>
</feature>
<name>A0A1V2R4W9_9GAMM</name>
<organism evidence="4 5">
    <name type="scientific">Pectobacterium actinidiae</name>
    <dbReference type="NCBI Taxonomy" id="1507808"/>
    <lineage>
        <taxon>Bacteria</taxon>
        <taxon>Pseudomonadati</taxon>
        <taxon>Pseudomonadota</taxon>
        <taxon>Gammaproteobacteria</taxon>
        <taxon>Enterobacterales</taxon>
        <taxon>Pectobacteriaceae</taxon>
        <taxon>Pectobacterium</taxon>
    </lineage>
</organism>
<sequence length="102" mass="11232">MNLVRILFLPLILMLSGCQMIQGKPVAAPPPAEKALEIRYAQTSKLEKMGTISVNERGNADDVDRALQQKADASGAHYYVIVLKSEAATLPGMWFARAVLYR</sequence>
<dbReference type="Pfam" id="PF07338">
    <property type="entry name" value="YdgH_BhsA-like"/>
    <property type="match status" value="1"/>
</dbReference>
<dbReference type="InterPro" id="IPR025543">
    <property type="entry name" value="Dodecin-like"/>
</dbReference>
<dbReference type="AlphaFoldDB" id="A0A1V2R4W9"/>
<evidence type="ECO:0000313" key="5">
    <source>
        <dbReference type="Proteomes" id="UP000189286"/>
    </source>
</evidence>
<gene>
    <name evidence="4" type="ORF">BSK71_09565</name>
</gene>
<dbReference type="OrthoDB" id="6415092at2"/>
<feature type="domain" description="YdgH/BhsA/McbA-like" evidence="3">
    <location>
        <begin position="46"/>
        <end position="102"/>
    </location>
</feature>
<evidence type="ECO:0000256" key="2">
    <source>
        <dbReference type="SAM" id="SignalP"/>
    </source>
</evidence>
<dbReference type="InterPro" id="IPR036275">
    <property type="entry name" value="YdgH-like_sf"/>
</dbReference>